<reference evidence="9" key="1">
    <citation type="submission" date="2022-10" db="EMBL/GenBank/DDBJ databases">
        <title>Tapping the CABI collections for fungal endophytes: first genome assemblies for Collariella, Neodidymelliopsis, Ascochyta clinopodiicola, Didymella pomorum, Didymosphaeria variabile, Neocosmospora piperis and Neocucurbitaria cava.</title>
        <authorList>
            <person name="Hill R."/>
        </authorList>
    </citation>
    <scope>NUCLEOTIDE SEQUENCE</scope>
    <source>
        <strain evidence="9">IMI 355082</strain>
    </source>
</reference>
<keyword evidence="3 7" id="KW-1133">Transmembrane helix</keyword>
<dbReference type="EMBL" id="JAPEVB010000004">
    <property type="protein sequence ID" value="KAJ4388916.1"/>
    <property type="molecule type" value="Genomic_DNA"/>
</dbReference>
<accession>A0A9W8YQN7</accession>
<keyword evidence="10" id="KW-1185">Reference proteome</keyword>
<dbReference type="GO" id="GO:0016020">
    <property type="term" value="C:membrane"/>
    <property type="evidence" value="ECO:0007669"/>
    <property type="project" value="UniProtKB-SubCell"/>
</dbReference>
<name>A0A9W8YQN7_9PEZI</name>
<feature type="transmembrane region" description="Helical" evidence="7">
    <location>
        <begin position="96"/>
        <end position="119"/>
    </location>
</feature>
<dbReference type="AlphaFoldDB" id="A0A9W8YQN7"/>
<sequence>MSSNGTSSDVHLGASYQGHVLACAIATWTIAALFVSLRFYLRGRLMHVLGREDWTILISLIFSCGVSASFIIEAYYGLGKHVEALTTTEIQKASEVFWVSNLLFAITIYLTKFSILFLYQRTLTHDWVQRTLRVLMVVVLVICLTDICLICTQCVPLNATWNQSVNATSCHSFNTFYIIVGIQIATDFLIYLLPLPVIWGMRAAPRNQKLMLFTLFSFGFFICIVSIIRLTELTATRRDIDWTYYSITIDFWTLVEANTGIVCACVMTMKPLLSRLILGANATRNKSDSNPDQLGPSIDLFHPPTIGSKPSRRNTPLNKKQSWFTAQLARLDRSLQTVNEAETEANSPSVVEAGGEGGGGLKPPRRRPSVAAFLTVPMRTHLSIPRLSHHSSIIESHMEHETDEGPLEPARYARRSSCAV</sequence>
<proteinExistence type="inferred from homology"/>
<evidence type="ECO:0000256" key="1">
    <source>
        <dbReference type="ARBA" id="ARBA00004141"/>
    </source>
</evidence>
<evidence type="ECO:0000256" key="6">
    <source>
        <dbReference type="SAM" id="MobiDB-lite"/>
    </source>
</evidence>
<dbReference type="PANTHER" id="PTHR33048">
    <property type="entry name" value="PTH11-LIKE INTEGRAL MEMBRANE PROTEIN (AFU_ORTHOLOGUE AFUA_5G11245)"/>
    <property type="match status" value="1"/>
</dbReference>
<feature type="transmembrane region" description="Helical" evidence="7">
    <location>
        <begin position="16"/>
        <end position="41"/>
    </location>
</feature>
<evidence type="ECO:0000256" key="2">
    <source>
        <dbReference type="ARBA" id="ARBA00022692"/>
    </source>
</evidence>
<feature type="transmembrane region" description="Helical" evidence="7">
    <location>
        <begin position="210"/>
        <end position="230"/>
    </location>
</feature>
<dbReference type="InterPro" id="IPR049326">
    <property type="entry name" value="Rhodopsin_dom_fungi"/>
</dbReference>
<dbReference type="Pfam" id="PF20684">
    <property type="entry name" value="Fung_rhodopsin"/>
    <property type="match status" value="1"/>
</dbReference>
<evidence type="ECO:0000313" key="10">
    <source>
        <dbReference type="Proteomes" id="UP001140453"/>
    </source>
</evidence>
<dbReference type="Proteomes" id="UP001140453">
    <property type="component" value="Unassembled WGS sequence"/>
</dbReference>
<feature type="transmembrane region" description="Helical" evidence="7">
    <location>
        <begin position="175"/>
        <end position="198"/>
    </location>
</feature>
<dbReference type="InterPro" id="IPR052337">
    <property type="entry name" value="SAT4-like"/>
</dbReference>
<protein>
    <recommendedName>
        <fullName evidence="8">Rhodopsin domain-containing protein</fullName>
    </recommendedName>
</protein>
<comment type="subcellular location">
    <subcellularLocation>
        <location evidence="1">Membrane</location>
        <topology evidence="1">Multi-pass membrane protein</topology>
    </subcellularLocation>
</comment>
<evidence type="ECO:0000256" key="5">
    <source>
        <dbReference type="ARBA" id="ARBA00038359"/>
    </source>
</evidence>
<feature type="transmembrane region" description="Helical" evidence="7">
    <location>
        <begin position="131"/>
        <end position="155"/>
    </location>
</feature>
<feature type="region of interest" description="Disordered" evidence="6">
    <location>
        <begin position="339"/>
        <end position="367"/>
    </location>
</feature>
<feature type="domain" description="Rhodopsin" evidence="8">
    <location>
        <begin position="37"/>
        <end position="275"/>
    </location>
</feature>
<keyword evidence="2 7" id="KW-0812">Transmembrane</keyword>
<evidence type="ECO:0000256" key="3">
    <source>
        <dbReference type="ARBA" id="ARBA00022989"/>
    </source>
</evidence>
<comment type="similarity">
    <text evidence="5">Belongs to the SAT4 family.</text>
</comment>
<evidence type="ECO:0000313" key="9">
    <source>
        <dbReference type="EMBL" id="KAJ4388916.1"/>
    </source>
</evidence>
<feature type="transmembrane region" description="Helical" evidence="7">
    <location>
        <begin position="53"/>
        <end position="76"/>
    </location>
</feature>
<feature type="compositionally biased region" description="Polar residues" evidence="6">
    <location>
        <begin position="339"/>
        <end position="349"/>
    </location>
</feature>
<organism evidence="9 10">
    <name type="scientific">Gnomoniopsis smithogilvyi</name>
    <dbReference type="NCBI Taxonomy" id="1191159"/>
    <lineage>
        <taxon>Eukaryota</taxon>
        <taxon>Fungi</taxon>
        <taxon>Dikarya</taxon>
        <taxon>Ascomycota</taxon>
        <taxon>Pezizomycotina</taxon>
        <taxon>Sordariomycetes</taxon>
        <taxon>Sordariomycetidae</taxon>
        <taxon>Diaporthales</taxon>
        <taxon>Gnomoniaceae</taxon>
        <taxon>Gnomoniopsis</taxon>
    </lineage>
</organism>
<comment type="caution">
    <text evidence="9">The sequence shown here is derived from an EMBL/GenBank/DDBJ whole genome shotgun (WGS) entry which is preliminary data.</text>
</comment>
<evidence type="ECO:0000259" key="8">
    <source>
        <dbReference type="Pfam" id="PF20684"/>
    </source>
</evidence>
<evidence type="ECO:0000256" key="7">
    <source>
        <dbReference type="SAM" id="Phobius"/>
    </source>
</evidence>
<keyword evidence="4 7" id="KW-0472">Membrane</keyword>
<evidence type="ECO:0000256" key="4">
    <source>
        <dbReference type="ARBA" id="ARBA00023136"/>
    </source>
</evidence>
<gene>
    <name evidence="9" type="ORF">N0V93_006378</name>
</gene>
<dbReference type="PANTHER" id="PTHR33048:SF47">
    <property type="entry name" value="INTEGRAL MEMBRANE PROTEIN-RELATED"/>
    <property type="match status" value="1"/>
</dbReference>
<dbReference type="OrthoDB" id="3648173at2759"/>